<reference evidence="2" key="1">
    <citation type="journal article" date="2002" name="Science">
        <title>The draft genome of Ciona intestinalis: insights into chordate and vertebrate origins.</title>
        <authorList>
            <person name="Dehal P."/>
            <person name="Satou Y."/>
            <person name="Campbell R.K."/>
            <person name="Chapman J."/>
            <person name="Degnan B."/>
            <person name="De Tomaso A."/>
            <person name="Davidson B."/>
            <person name="Di Gregorio A."/>
            <person name="Gelpke M."/>
            <person name="Goodstein D.M."/>
            <person name="Harafuji N."/>
            <person name="Hastings K.E."/>
            <person name="Ho I."/>
            <person name="Hotta K."/>
            <person name="Huang W."/>
            <person name="Kawashima T."/>
            <person name="Lemaire P."/>
            <person name="Martinez D."/>
            <person name="Meinertzhagen I.A."/>
            <person name="Necula S."/>
            <person name="Nonaka M."/>
            <person name="Putnam N."/>
            <person name="Rash S."/>
            <person name="Saiga H."/>
            <person name="Satake M."/>
            <person name="Terry A."/>
            <person name="Yamada L."/>
            <person name="Wang H.G."/>
            <person name="Awazu S."/>
            <person name="Azumi K."/>
            <person name="Boore J."/>
            <person name="Branno M."/>
            <person name="Chin-Bow S."/>
            <person name="DeSantis R."/>
            <person name="Doyle S."/>
            <person name="Francino P."/>
            <person name="Keys D.N."/>
            <person name="Haga S."/>
            <person name="Hayashi H."/>
            <person name="Hino K."/>
            <person name="Imai K.S."/>
            <person name="Inaba K."/>
            <person name="Kano S."/>
            <person name="Kobayashi K."/>
            <person name="Kobayashi M."/>
            <person name="Lee B.I."/>
            <person name="Makabe K.W."/>
            <person name="Manohar C."/>
            <person name="Matassi G."/>
            <person name="Medina M."/>
            <person name="Mochizuki Y."/>
            <person name="Mount S."/>
            <person name="Morishita T."/>
            <person name="Miura S."/>
            <person name="Nakayama A."/>
            <person name="Nishizaka S."/>
            <person name="Nomoto H."/>
            <person name="Ohta F."/>
            <person name="Oishi K."/>
            <person name="Rigoutsos I."/>
            <person name="Sano M."/>
            <person name="Sasaki A."/>
            <person name="Sasakura Y."/>
            <person name="Shoguchi E."/>
            <person name="Shin-i T."/>
            <person name="Spagnuolo A."/>
            <person name="Stainier D."/>
            <person name="Suzuki M.M."/>
            <person name="Tassy O."/>
            <person name="Takatori N."/>
            <person name="Tokuoka M."/>
            <person name="Yagi K."/>
            <person name="Yoshizaki F."/>
            <person name="Wada S."/>
            <person name="Zhang C."/>
            <person name="Hyatt P.D."/>
            <person name="Larimer F."/>
            <person name="Detter C."/>
            <person name="Doggett N."/>
            <person name="Glavina T."/>
            <person name="Hawkins T."/>
            <person name="Richardson P."/>
            <person name="Lucas S."/>
            <person name="Kohara Y."/>
            <person name="Levine M."/>
            <person name="Satoh N."/>
            <person name="Rokhsar D.S."/>
        </authorList>
    </citation>
    <scope>NUCLEOTIDE SEQUENCE [LARGE SCALE GENOMIC DNA]</scope>
</reference>
<evidence type="ECO:0000313" key="1">
    <source>
        <dbReference type="Ensembl" id="ENSCINP00000035554.1"/>
    </source>
</evidence>
<protein>
    <submittedName>
        <fullName evidence="1">Uncharacterized protein</fullName>
    </submittedName>
</protein>
<organism evidence="1 2">
    <name type="scientific">Ciona intestinalis</name>
    <name type="common">Transparent sea squirt</name>
    <name type="synonym">Ascidia intestinalis</name>
    <dbReference type="NCBI Taxonomy" id="7719"/>
    <lineage>
        <taxon>Eukaryota</taxon>
        <taxon>Metazoa</taxon>
        <taxon>Chordata</taxon>
        <taxon>Tunicata</taxon>
        <taxon>Ascidiacea</taxon>
        <taxon>Phlebobranchia</taxon>
        <taxon>Cionidae</taxon>
        <taxon>Ciona</taxon>
    </lineage>
</organism>
<reference evidence="1" key="4">
    <citation type="submission" date="2025-09" db="UniProtKB">
        <authorList>
            <consortium name="Ensembl"/>
        </authorList>
    </citation>
    <scope>IDENTIFICATION</scope>
</reference>
<dbReference type="Ensembl" id="ENSCINT00000032448.1">
    <property type="protein sequence ID" value="ENSCINP00000035554.1"/>
    <property type="gene ID" value="ENSCING00000019018.1"/>
</dbReference>
<dbReference type="AlphaFoldDB" id="H2Y0X0"/>
<reference evidence="1" key="2">
    <citation type="journal article" date="2008" name="Genome Biol.">
        <title>Improved genome assembly and evidence-based global gene model set for the chordate Ciona intestinalis: new insight into intron and operon populations.</title>
        <authorList>
            <person name="Satou Y."/>
            <person name="Mineta K."/>
            <person name="Ogasawara M."/>
            <person name="Sasakura Y."/>
            <person name="Shoguchi E."/>
            <person name="Ueno K."/>
            <person name="Yamada L."/>
            <person name="Matsumoto J."/>
            <person name="Wasserscheid J."/>
            <person name="Dewar K."/>
            <person name="Wiley G.B."/>
            <person name="Macmil S.L."/>
            <person name="Roe B.A."/>
            <person name="Zeller R.W."/>
            <person name="Hastings K.E."/>
            <person name="Lemaire P."/>
            <person name="Lindquist E."/>
            <person name="Endo T."/>
            <person name="Hotta K."/>
            <person name="Inaba K."/>
        </authorList>
    </citation>
    <scope>NUCLEOTIDE SEQUENCE [LARGE SCALE GENOMIC DNA]</scope>
    <source>
        <strain evidence="1">wild type</strain>
    </source>
</reference>
<proteinExistence type="predicted"/>
<evidence type="ECO:0000313" key="2">
    <source>
        <dbReference type="Proteomes" id="UP000008144"/>
    </source>
</evidence>
<dbReference type="EMBL" id="EAAA01001006">
    <property type="status" value="NOT_ANNOTATED_CDS"/>
    <property type="molecule type" value="Genomic_DNA"/>
</dbReference>
<dbReference type="InParanoid" id="H2Y0X0"/>
<sequence>MLAGRSAELQQPCYERLQNQVYMSFVQMIGRYEERKMVQSTIYARRVCE</sequence>
<dbReference type="Proteomes" id="UP000008144">
    <property type="component" value="Chromosome 12"/>
</dbReference>
<keyword evidence="2" id="KW-1185">Reference proteome</keyword>
<dbReference type="HOGENOM" id="CLU_3142533_0_0_1"/>
<accession>H2Y0X0</accession>
<name>H2Y0X0_CIOIN</name>
<reference evidence="1" key="3">
    <citation type="submission" date="2025-08" db="UniProtKB">
        <authorList>
            <consortium name="Ensembl"/>
        </authorList>
    </citation>
    <scope>IDENTIFICATION</scope>
</reference>